<dbReference type="InterPro" id="IPR027417">
    <property type="entry name" value="P-loop_NTPase"/>
</dbReference>
<sequence>MMKQLIEEIMKDAMHQNATDIHLTLESSKGLVRLRKAGEMHPLREVTIEVYRKFVNYLKFIAELDINEHKVPQSGRTAVMIEDELLNVRVSTLPISLMNEVVVIRVLNAMEDRPSSTLFNTGGDYEFFLPYMARQQGLILFTGPTGSGKSTLMYRLIQEVVSHGRQQVISIEDPIEYQLDGLVQVEINEKANIDYAPLLKGVLRCDPDIIMFGEIRDANIASQLLKASLSGHLVLSTFHSKSAASTLSRLKDYGLYDEEILQSISLIVNQRIIYTREGSFIIYESLDNSQIETLLKGGTTEYRTLVDKMRDLYQTGRLNEDEYLSYMEKFK</sequence>
<dbReference type="EMBL" id="CP138333">
    <property type="protein sequence ID" value="WZX28366.2"/>
    <property type="molecule type" value="Genomic_DNA"/>
</dbReference>
<accession>A0ABZ3CDU1</accession>
<keyword evidence="2" id="KW-0547">Nucleotide-binding</keyword>
<keyword evidence="3" id="KW-0067">ATP-binding</keyword>
<protein>
    <submittedName>
        <fullName evidence="5">ATPase, T2SS/T4P/T4SS family</fullName>
    </submittedName>
</protein>
<dbReference type="InterPro" id="IPR001482">
    <property type="entry name" value="T2SS/T4SS_dom"/>
</dbReference>
<dbReference type="Gene3D" id="3.40.50.300">
    <property type="entry name" value="P-loop containing nucleotide triphosphate hydrolases"/>
    <property type="match status" value="1"/>
</dbReference>
<dbReference type="SUPFAM" id="SSF52540">
    <property type="entry name" value="P-loop containing nucleoside triphosphate hydrolases"/>
    <property type="match status" value="1"/>
</dbReference>
<dbReference type="PANTHER" id="PTHR30258">
    <property type="entry name" value="TYPE II SECRETION SYSTEM PROTEIN GSPE-RELATED"/>
    <property type="match status" value="1"/>
</dbReference>
<evidence type="ECO:0000256" key="2">
    <source>
        <dbReference type="ARBA" id="ARBA00022741"/>
    </source>
</evidence>
<dbReference type="Gene3D" id="3.30.450.90">
    <property type="match status" value="1"/>
</dbReference>
<dbReference type="Pfam" id="PF00437">
    <property type="entry name" value="T2SSE"/>
    <property type="match status" value="1"/>
</dbReference>
<organism evidence="5 6">
    <name type="scientific">Salinicoccus bachuensis</name>
    <dbReference type="NCBI Taxonomy" id="3136731"/>
    <lineage>
        <taxon>Bacteria</taxon>
        <taxon>Bacillati</taxon>
        <taxon>Bacillota</taxon>
        <taxon>Bacilli</taxon>
        <taxon>Bacillales</taxon>
        <taxon>Staphylococcaceae</taxon>
        <taxon>Salinicoccus</taxon>
    </lineage>
</organism>
<dbReference type="Proteomes" id="UP001455384">
    <property type="component" value="Chromosome"/>
</dbReference>
<evidence type="ECO:0000256" key="1">
    <source>
        <dbReference type="ARBA" id="ARBA00006611"/>
    </source>
</evidence>
<dbReference type="RefSeq" id="WP_373445986.1">
    <property type="nucleotide sequence ID" value="NZ_CP138333.2"/>
</dbReference>
<gene>
    <name evidence="5" type="ORF">RQP18_06600</name>
</gene>
<keyword evidence="6" id="KW-1185">Reference proteome</keyword>
<dbReference type="CDD" id="cd01129">
    <property type="entry name" value="PulE-GspE-like"/>
    <property type="match status" value="1"/>
</dbReference>
<feature type="domain" description="Bacterial type II secretion system protein E" evidence="4">
    <location>
        <begin position="3"/>
        <end position="274"/>
    </location>
</feature>
<evidence type="ECO:0000256" key="3">
    <source>
        <dbReference type="ARBA" id="ARBA00022840"/>
    </source>
</evidence>
<evidence type="ECO:0000313" key="6">
    <source>
        <dbReference type="Proteomes" id="UP001455384"/>
    </source>
</evidence>
<name>A0ABZ3CDU1_9STAP</name>
<evidence type="ECO:0000259" key="4">
    <source>
        <dbReference type="Pfam" id="PF00437"/>
    </source>
</evidence>
<comment type="similarity">
    <text evidence="1">Belongs to the GSP E family.</text>
</comment>
<dbReference type="PANTHER" id="PTHR30258:SF2">
    <property type="entry name" value="COMG OPERON PROTEIN 1"/>
    <property type="match status" value="1"/>
</dbReference>
<evidence type="ECO:0000313" key="5">
    <source>
        <dbReference type="EMBL" id="WZX28366.2"/>
    </source>
</evidence>
<proteinExistence type="inferred from homology"/>
<reference evidence="6" key="1">
    <citation type="submission" date="2023-10" db="EMBL/GenBank/DDBJ databases">
        <title>Genome analysis and identification of Salinococcus sp. Bachu38 nov., a PGPR from the rhizosphere of Tamarix.</title>
        <authorList>
            <person name="Liang Z."/>
            <person name="Zhang X."/>
            <person name="Jia J."/>
            <person name="Chen X."/>
            <person name="Wang Y."/>
            <person name="Wang Q."/>
            <person name="Wang R."/>
        </authorList>
    </citation>
    <scope>NUCLEOTIDE SEQUENCE [LARGE SCALE GENOMIC DNA]</scope>
    <source>
        <strain evidence="6">Bachu38</strain>
    </source>
</reference>